<reference evidence="1" key="1">
    <citation type="submission" date="2018-04" db="EMBL/GenBank/DDBJ databases">
        <title>Genomes of the Obligate Erwinia dacicola and Facultative Enterobacter sp. OLF Endosymbionts of the Olive Fruit fly, Bactrocera oleae.</title>
        <authorList>
            <person name="Estes A.M."/>
            <person name="Hearn D.J."/>
            <person name="Agarwal S."/>
            <person name="Pierson E.A."/>
            <person name="Dunning-Hotopp J.C."/>
        </authorList>
    </citation>
    <scope>NUCLEOTIDE SEQUENCE [LARGE SCALE GENOMIC DNA]</scope>
    <source>
        <strain evidence="1">Oroville</strain>
    </source>
</reference>
<protein>
    <recommendedName>
        <fullName evidence="3">Transposase</fullName>
    </recommendedName>
</protein>
<keyword evidence="2" id="KW-1185">Reference proteome</keyword>
<accession>A0A328TK18</accession>
<dbReference type="AlphaFoldDB" id="A0A328TK18"/>
<comment type="caution">
    <text evidence="1">The sequence shown here is derived from an EMBL/GenBank/DDBJ whole genome shotgun (WGS) entry which is preliminary data.</text>
</comment>
<sequence>MRDEHFSQQNKYIWSIKTGLRAVRFGLSVLQALTRQHGAN</sequence>
<evidence type="ECO:0008006" key="3">
    <source>
        <dbReference type="Google" id="ProtNLM"/>
    </source>
</evidence>
<gene>
    <name evidence="1" type="ORF">ACZ87_03446</name>
</gene>
<evidence type="ECO:0000313" key="2">
    <source>
        <dbReference type="Proteomes" id="UP000244334"/>
    </source>
</evidence>
<dbReference type="Proteomes" id="UP000244334">
    <property type="component" value="Unassembled WGS sequence"/>
</dbReference>
<name>A0A328TK18_9GAMM</name>
<organism evidence="1 2">
    <name type="scientific">Candidatus Erwinia dacicola</name>
    <dbReference type="NCBI Taxonomy" id="252393"/>
    <lineage>
        <taxon>Bacteria</taxon>
        <taxon>Pseudomonadati</taxon>
        <taxon>Pseudomonadota</taxon>
        <taxon>Gammaproteobacteria</taxon>
        <taxon>Enterobacterales</taxon>
        <taxon>Erwiniaceae</taxon>
        <taxon>Erwinia</taxon>
    </lineage>
</organism>
<proteinExistence type="predicted"/>
<dbReference type="EMBL" id="LJAM02000595">
    <property type="protein sequence ID" value="RAP69763.1"/>
    <property type="molecule type" value="Genomic_DNA"/>
</dbReference>
<evidence type="ECO:0000313" key="1">
    <source>
        <dbReference type="EMBL" id="RAP69763.1"/>
    </source>
</evidence>